<evidence type="ECO:0000256" key="1">
    <source>
        <dbReference type="SAM" id="MobiDB-lite"/>
    </source>
</evidence>
<reference evidence="3" key="3">
    <citation type="journal article" date="2010" name="Genome Res.">
        <title>Population genomic sequencing of Coccidioides fungi reveals recent hybridization and transposon control.</title>
        <authorList>
            <person name="Neafsey D.E."/>
            <person name="Barker B.M."/>
            <person name="Sharpton T.J."/>
            <person name="Stajich J.E."/>
            <person name="Park D.J."/>
            <person name="Whiston E."/>
            <person name="Hung C.-Y."/>
            <person name="McMahan C."/>
            <person name="White J."/>
            <person name="Sykes S."/>
            <person name="Heiman D."/>
            <person name="Young S."/>
            <person name="Zeng Q."/>
            <person name="Abouelleil A."/>
            <person name="Aftuck L."/>
            <person name="Bessette D."/>
            <person name="Brown A."/>
            <person name="FitzGerald M."/>
            <person name="Lui A."/>
            <person name="Macdonald J.P."/>
            <person name="Priest M."/>
            <person name="Orbach M.J."/>
            <person name="Galgiani J.N."/>
            <person name="Kirkland T.N."/>
            <person name="Cole G.T."/>
            <person name="Birren B.W."/>
            <person name="Henn M.R."/>
            <person name="Taylor J.W."/>
            <person name="Rounsley S.D."/>
        </authorList>
    </citation>
    <scope>NUCLEOTIDE SEQUENCE [LARGE SCALE GENOMIC DNA]</scope>
    <source>
        <strain evidence="3">RMSCC 3488</strain>
    </source>
</reference>
<dbReference type="EMBL" id="DS268114">
    <property type="protein sequence ID" value="KMM73305.1"/>
    <property type="molecule type" value="Genomic_DNA"/>
</dbReference>
<feature type="region of interest" description="Disordered" evidence="1">
    <location>
        <begin position="1"/>
        <end position="28"/>
    </location>
</feature>
<dbReference type="AlphaFoldDB" id="A0A0J6FV46"/>
<evidence type="ECO:0000313" key="2">
    <source>
        <dbReference type="EMBL" id="KMM73305.1"/>
    </source>
</evidence>
<reference evidence="3" key="2">
    <citation type="journal article" date="2009" name="Genome Res.">
        <title>Comparative genomic analyses of the human fungal pathogens Coccidioides and their relatives.</title>
        <authorList>
            <person name="Sharpton T.J."/>
            <person name="Stajich J.E."/>
            <person name="Rounsley S.D."/>
            <person name="Gardner M.J."/>
            <person name="Wortman J.R."/>
            <person name="Jordar V.S."/>
            <person name="Maiti R."/>
            <person name="Kodira C.D."/>
            <person name="Neafsey D.E."/>
            <person name="Zeng Q."/>
            <person name="Hung C.-Y."/>
            <person name="McMahan C."/>
            <person name="Muszewska A."/>
            <person name="Grynberg M."/>
            <person name="Mandel M.A."/>
            <person name="Kellner E.M."/>
            <person name="Barker B.M."/>
            <person name="Galgiani J.N."/>
            <person name="Orbach M.J."/>
            <person name="Kirkland T.N."/>
            <person name="Cole G.T."/>
            <person name="Henn M.R."/>
            <person name="Birren B.W."/>
            <person name="Taylor J.W."/>
        </authorList>
    </citation>
    <scope>NUCLEOTIDE SEQUENCE [LARGE SCALE GENOMIC DNA]</scope>
    <source>
        <strain evidence="3">RMSCC 3488</strain>
    </source>
</reference>
<sequence>MAKRKRENSSDPAAEPQPITRETSASVTDFVRNGKSPYSVHNDTFFATYKVKESHAESRGEAYRLMLAWDCDRLLGSFDLGLSNGVLPVERCAHSPPSNLQL</sequence>
<gene>
    <name evidence="2" type="ORF">CPAG_09594</name>
</gene>
<evidence type="ECO:0000313" key="3">
    <source>
        <dbReference type="Proteomes" id="UP000054567"/>
    </source>
</evidence>
<dbReference type="Proteomes" id="UP000054567">
    <property type="component" value="Unassembled WGS sequence"/>
</dbReference>
<accession>A0A0J6FV46</accession>
<dbReference type="VEuPathDB" id="FungiDB:CPAG_09594"/>
<protein>
    <submittedName>
        <fullName evidence="2">Uncharacterized protein</fullName>
    </submittedName>
</protein>
<proteinExistence type="predicted"/>
<organism evidence="2 3">
    <name type="scientific">Coccidioides posadasii RMSCC 3488</name>
    <dbReference type="NCBI Taxonomy" id="454284"/>
    <lineage>
        <taxon>Eukaryota</taxon>
        <taxon>Fungi</taxon>
        <taxon>Dikarya</taxon>
        <taxon>Ascomycota</taxon>
        <taxon>Pezizomycotina</taxon>
        <taxon>Eurotiomycetes</taxon>
        <taxon>Eurotiomycetidae</taxon>
        <taxon>Onygenales</taxon>
        <taxon>Onygenaceae</taxon>
        <taxon>Coccidioides</taxon>
    </lineage>
</organism>
<name>A0A0J6FV46_COCPO</name>
<reference evidence="2 3" key="1">
    <citation type="submission" date="2007-06" db="EMBL/GenBank/DDBJ databases">
        <title>The Genome Sequence of Coccidioides posadasii RMSCC_3488.</title>
        <authorList>
            <consortium name="Coccidioides Genome Resources Consortium"/>
            <consortium name="The Broad Institute Genome Sequencing Platform"/>
            <person name="Henn M.R."/>
            <person name="Sykes S."/>
            <person name="Young S."/>
            <person name="Jaffe D."/>
            <person name="Berlin A."/>
            <person name="Alvarez P."/>
            <person name="Butler J."/>
            <person name="Gnerre S."/>
            <person name="Grabherr M."/>
            <person name="Mauceli E."/>
            <person name="Brockman W."/>
            <person name="Kodira C."/>
            <person name="Alvarado L."/>
            <person name="Zeng Q."/>
            <person name="Crawford M."/>
            <person name="Antoine C."/>
            <person name="Devon K."/>
            <person name="Galgiani J."/>
            <person name="Orsborn K."/>
            <person name="Lewis M.L."/>
            <person name="Nusbaum C."/>
            <person name="Galagan J."/>
            <person name="Birren B."/>
        </authorList>
    </citation>
    <scope>NUCLEOTIDE SEQUENCE [LARGE SCALE GENOMIC DNA]</scope>
    <source>
        <strain evidence="2 3">RMSCC 3488</strain>
    </source>
</reference>